<feature type="non-terminal residue" evidence="2">
    <location>
        <position position="642"/>
    </location>
</feature>
<feature type="region of interest" description="Disordered" evidence="1">
    <location>
        <begin position="1"/>
        <end position="22"/>
    </location>
</feature>
<dbReference type="NCBIfam" id="TIGR04393">
    <property type="entry name" value="rpt_T5SS_PEPC"/>
    <property type="match status" value="9"/>
</dbReference>
<gene>
    <name evidence="2" type="ORF">E2A64_17710</name>
</gene>
<dbReference type="Proteomes" id="UP000295131">
    <property type="component" value="Unassembled WGS sequence"/>
</dbReference>
<dbReference type="AlphaFoldDB" id="A0A4R5PH30"/>
<evidence type="ECO:0000313" key="2">
    <source>
        <dbReference type="EMBL" id="TDH33828.1"/>
    </source>
</evidence>
<evidence type="ECO:0000313" key="3">
    <source>
        <dbReference type="Proteomes" id="UP000295131"/>
    </source>
</evidence>
<keyword evidence="3" id="KW-1185">Reference proteome</keyword>
<organism evidence="2 3">
    <name type="scientific">Pseudohoeflea suaedae</name>
    <dbReference type="NCBI Taxonomy" id="877384"/>
    <lineage>
        <taxon>Bacteria</taxon>
        <taxon>Pseudomonadati</taxon>
        <taxon>Pseudomonadota</taxon>
        <taxon>Alphaproteobacteria</taxon>
        <taxon>Hyphomicrobiales</taxon>
        <taxon>Rhizobiaceae</taxon>
        <taxon>Pseudohoeflea</taxon>
    </lineage>
</organism>
<dbReference type="InterPro" id="IPR030895">
    <property type="entry name" value="T5SS_PEPC_rpt"/>
</dbReference>
<dbReference type="EMBL" id="SMSI01000007">
    <property type="protein sequence ID" value="TDH33828.1"/>
    <property type="molecule type" value="Genomic_DNA"/>
</dbReference>
<proteinExistence type="predicted"/>
<protein>
    <recommendedName>
        <fullName evidence="4">Autotransporter outer membrane beta-barrel domain-containing protein</fullName>
    </recommendedName>
</protein>
<evidence type="ECO:0008006" key="4">
    <source>
        <dbReference type="Google" id="ProtNLM"/>
    </source>
</evidence>
<reference evidence="2 3" key="1">
    <citation type="journal article" date="2013" name="Int. J. Syst. Evol. Microbiol.">
        <title>Hoeflea suaedae sp. nov., an endophytic bacterium isolated from the root of the halophyte Suaeda maritima.</title>
        <authorList>
            <person name="Chung E.J."/>
            <person name="Park J.A."/>
            <person name="Pramanik P."/>
            <person name="Bibi F."/>
            <person name="Jeon C.O."/>
            <person name="Chung Y.R."/>
        </authorList>
    </citation>
    <scope>NUCLEOTIDE SEQUENCE [LARGE SCALE GENOMIC DNA]</scope>
    <source>
        <strain evidence="2 3">YC6898</strain>
    </source>
</reference>
<accession>A0A4R5PH30</accession>
<sequence length="642" mass="64524">MQSISFKSSSSTSSGDKRRGASRRAIAGRSLLGAALLASTALIALPAGPAFAANLVIDGQDREVINEPVDLDGDDVFVGVDDGDDATLTIVNGGELESGRGYIGANAGSKGTVTVSQGGSWIAEREIFVGLYGEGALNVVDGGSVASGYGVYVGATAGSTGVVTVSGSGSRLTAGYLGVGGFGEGTLNVSKGGYVKSYDNFFMGYAEGASGTVTVSGKDSKLIADGNIVVGYDGEGTLNVQDGGYVYAYDDVSIGGFEFGAGTGTVTVSGKDSRLIAGDDIVVGDRGEGTLNVLNGGYVYAYDDVFLGGYDVGDGKGTVTVSGKDSRLVGGTDMFVGFNGEGTLNVLNGGYVRVDENVYLGVSDDVTGTVTVSGKDSRLIARNDINVGNSGEGTLNVLDGGYVRADEVVRIGQQSGSTGKVTVSGKDSRLVAGDDITVGNSGEGTLDVLNGGYVHTYADFYLGRFSGSTGTATVSGKGSRLVAASEMSVGQIGEGTLNVLGSGYVRADGKVRIGQEDGSTGTVTVSGKDSRLVSGSEITVGYYVGEGTLTVANGGVAEASAFVVTENTDSKGTINIGAASGEEAQAAGFLQGADGAAATIDFGDGEGTLVFNHTDEDYDFDADVSGEGLLKHEAGNTNLTGD</sequence>
<comment type="caution">
    <text evidence="2">The sequence shown here is derived from an EMBL/GenBank/DDBJ whole genome shotgun (WGS) entry which is preliminary data.</text>
</comment>
<feature type="compositionally biased region" description="Low complexity" evidence="1">
    <location>
        <begin position="1"/>
        <end position="14"/>
    </location>
</feature>
<evidence type="ECO:0000256" key="1">
    <source>
        <dbReference type="SAM" id="MobiDB-lite"/>
    </source>
</evidence>
<name>A0A4R5PH30_9HYPH</name>